<evidence type="ECO:0000313" key="1">
    <source>
        <dbReference type="EMBL" id="KAG2225873.1"/>
    </source>
</evidence>
<accession>A0A8H7SCA3</accession>
<evidence type="ECO:0000313" key="2">
    <source>
        <dbReference type="Proteomes" id="UP000646827"/>
    </source>
</evidence>
<organism evidence="1 2">
    <name type="scientific">Circinella minor</name>
    <dbReference type="NCBI Taxonomy" id="1195481"/>
    <lineage>
        <taxon>Eukaryota</taxon>
        <taxon>Fungi</taxon>
        <taxon>Fungi incertae sedis</taxon>
        <taxon>Mucoromycota</taxon>
        <taxon>Mucoromycotina</taxon>
        <taxon>Mucoromycetes</taxon>
        <taxon>Mucorales</taxon>
        <taxon>Lichtheimiaceae</taxon>
        <taxon>Circinella</taxon>
    </lineage>
</organism>
<protein>
    <submittedName>
        <fullName evidence="1">Uncharacterized protein</fullName>
    </submittedName>
</protein>
<proteinExistence type="predicted"/>
<dbReference type="EMBL" id="JAEPRB010000023">
    <property type="protein sequence ID" value="KAG2225873.1"/>
    <property type="molecule type" value="Genomic_DNA"/>
</dbReference>
<sequence>MYSLESSDKSGRMESSFTLDAIYPIFIPFLQESTFITRKGTDGQAVGSNVRRSKSPEEDKKIGRFVDLSMIYDYGDCPRRGLIVVEIKPPMKMLDGSRPDSVKIANEMKDSIDKMVKDGYDDDEITILGVLVEGMRTEY</sequence>
<dbReference type="Proteomes" id="UP000646827">
    <property type="component" value="Unassembled WGS sequence"/>
</dbReference>
<dbReference type="OrthoDB" id="2429120at2759"/>
<reference evidence="1 2" key="1">
    <citation type="submission" date="2020-12" db="EMBL/GenBank/DDBJ databases">
        <title>Metabolic potential, ecology and presence of endohyphal bacteria is reflected in genomic diversity of Mucoromycotina.</title>
        <authorList>
            <person name="Muszewska A."/>
            <person name="Okrasinska A."/>
            <person name="Steczkiewicz K."/>
            <person name="Drgas O."/>
            <person name="Orlowska M."/>
            <person name="Perlinska-Lenart U."/>
            <person name="Aleksandrzak-Piekarczyk T."/>
            <person name="Szatraj K."/>
            <person name="Zielenkiewicz U."/>
            <person name="Pilsyk S."/>
            <person name="Malc E."/>
            <person name="Mieczkowski P."/>
            <person name="Kruszewska J.S."/>
            <person name="Biernat P."/>
            <person name="Pawlowska J."/>
        </authorList>
    </citation>
    <scope>NUCLEOTIDE SEQUENCE [LARGE SCALE GENOMIC DNA]</scope>
    <source>
        <strain evidence="1 2">CBS 142.35</strain>
    </source>
</reference>
<gene>
    <name evidence="1" type="ORF">INT45_007117</name>
</gene>
<dbReference type="AlphaFoldDB" id="A0A8H7SCA3"/>
<name>A0A8H7SCA3_9FUNG</name>
<comment type="caution">
    <text evidence="1">The sequence shown here is derived from an EMBL/GenBank/DDBJ whole genome shotgun (WGS) entry which is preliminary data.</text>
</comment>
<keyword evidence="2" id="KW-1185">Reference proteome</keyword>